<dbReference type="FunFam" id="2.70.150.10:FF:000042">
    <property type="entry name" value="Plasma membrane ATPase"/>
    <property type="match status" value="1"/>
</dbReference>
<dbReference type="InterPro" id="IPR059000">
    <property type="entry name" value="ATPase_P-type_domA"/>
</dbReference>
<dbReference type="Proteomes" id="UP000885822">
    <property type="component" value="Unassembled WGS sequence"/>
</dbReference>
<gene>
    <name evidence="11" type="ORF">ENG92_02390</name>
</gene>
<dbReference type="SMART" id="SM00831">
    <property type="entry name" value="Cation_ATPase_N"/>
    <property type="match status" value="1"/>
</dbReference>
<evidence type="ECO:0000256" key="8">
    <source>
        <dbReference type="ARBA" id="ARBA00022989"/>
    </source>
</evidence>
<evidence type="ECO:0000256" key="3">
    <source>
        <dbReference type="ARBA" id="ARBA00022553"/>
    </source>
</evidence>
<evidence type="ECO:0000256" key="1">
    <source>
        <dbReference type="ARBA" id="ARBA00004141"/>
    </source>
</evidence>
<dbReference type="GO" id="GO:0005524">
    <property type="term" value="F:ATP binding"/>
    <property type="evidence" value="ECO:0007669"/>
    <property type="project" value="UniProtKB-KW"/>
</dbReference>
<feature type="domain" description="Cation-transporting P-type ATPase N-terminal" evidence="10">
    <location>
        <begin position="7"/>
        <end position="80"/>
    </location>
</feature>
<sequence length="187" mass="21073">MQKHTDIYGSQSIEETVRALHTNAGHGLNAPEVAKRLEQYGYNEIEEKEEPLWHRIFRRFWGPIPWMIEVAALLSAIVQKWEDFTIIMIMLLVNAFLDFIQEHRALNALKALKQGLPNEVIVLRDGEFNTVPARELVPGDVVKLTIGDIVPADVQLLKGDYLLVDQAAMTGESLPVSKAINEVAYAN</sequence>
<dbReference type="PANTHER" id="PTHR42861">
    <property type="entry name" value="CALCIUM-TRANSPORTING ATPASE"/>
    <property type="match status" value="1"/>
</dbReference>
<evidence type="ECO:0000259" key="10">
    <source>
        <dbReference type="SMART" id="SM00831"/>
    </source>
</evidence>
<keyword evidence="3" id="KW-0597">Phosphoprotein</keyword>
<evidence type="ECO:0000313" key="11">
    <source>
        <dbReference type="EMBL" id="HDK37849.1"/>
    </source>
</evidence>
<dbReference type="Gene3D" id="1.20.1110.10">
    <property type="entry name" value="Calcium-transporting ATPase, transmembrane domain"/>
    <property type="match status" value="1"/>
</dbReference>
<feature type="non-terminal residue" evidence="11">
    <location>
        <position position="187"/>
    </location>
</feature>
<dbReference type="EMBL" id="DRCV01000108">
    <property type="protein sequence ID" value="HDK37849.1"/>
    <property type="molecule type" value="Genomic_DNA"/>
</dbReference>
<dbReference type="Gene3D" id="2.70.150.10">
    <property type="entry name" value="Calcium-transporting ATPase, cytoplasmic transduction domain A"/>
    <property type="match status" value="1"/>
</dbReference>
<dbReference type="NCBIfam" id="TIGR01494">
    <property type="entry name" value="ATPase_P-type"/>
    <property type="match status" value="1"/>
</dbReference>
<dbReference type="InterPro" id="IPR001757">
    <property type="entry name" value="P_typ_ATPase"/>
</dbReference>
<protein>
    <submittedName>
        <fullName evidence="11">Metal-transporting ATPase</fullName>
    </submittedName>
</protein>
<dbReference type="AlphaFoldDB" id="A0A831KBK2"/>
<dbReference type="SUPFAM" id="SSF81653">
    <property type="entry name" value="Calcium ATPase, transduction domain A"/>
    <property type="match status" value="1"/>
</dbReference>
<comment type="similarity">
    <text evidence="2">Belongs to the cation transport ATPase (P-type) (TC 3.A.3) family. Type IIIA subfamily.</text>
</comment>
<proteinExistence type="inferred from homology"/>
<reference evidence="11" key="1">
    <citation type="journal article" date="2020" name="mSystems">
        <title>Genome- and Community-Level Interaction Insights into Carbon Utilization and Element Cycling Functions of Hydrothermarchaeota in Hydrothermal Sediment.</title>
        <authorList>
            <person name="Zhou Z."/>
            <person name="Liu Y."/>
            <person name="Xu W."/>
            <person name="Pan J."/>
            <person name="Luo Z.H."/>
            <person name="Li M."/>
        </authorList>
    </citation>
    <scope>NUCLEOTIDE SEQUENCE [LARGE SCALE GENOMIC DNA]</scope>
    <source>
        <strain evidence="11">HyVt-26</strain>
    </source>
</reference>
<keyword evidence="7" id="KW-1278">Translocase</keyword>
<organism evidence="11">
    <name type="scientific">Thiolapillus brandeum</name>
    <dbReference type="NCBI Taxonomy" id="1076588"/>
    <lineage>
        <taxon>Bacteria</taxon>
        <taxon>Pseudomonadati</taxon>
        <taxon>Pseudomonadota</taxon>
        <taxon>Gammaproteobacteria</taxon>
        <taxon>Chromatiales</taxon>
        <taxon>Sedimenticolaceae</taxon>
        <taxon>Thiolapillus</taxon>
    </lineage>
</organism>
<keyword evidence="9" id="KW-0472">Membrane</keyword>
<evidence type="ECO:0000256" key="4">
    <source>
        <dbReference type="ARBA" id="ARBA00022692"/>
    </source>
</evidence>
<keyword evidence="5" id="KW-0547">Nucleotide-binding</keyword>
<comment type="caution">
    <text evidence="11">The sequence shown here is derived from an EMBL/GenBank/DDBJ whole genome shotgun (WGS) entry which is preliminary data.</text>
</comment>
<evidence type="ECO:0000256" key="5">
    <source>
        <dbReference type="ARBA" id="ARBA00022741"/>
    </source>
</evidence>
<dbReference type="Pfam" id="PF00690">
    <property type="entry name" value="Cation_ATPase_N"/>
    <property type="match status" value="1"/>
</dbReference>
<keyword evidence="4" id="KW-0812">Transmembrane</keyword>
<keyword evidence="6" id="KW-0067">ATP-binding</keyword>
<evidence type="ECO:0000256" key="2">
    <source>
        <dbReference type="ARBA" id="ARBA00008804"/>
    </source>
</evidence>
<name>A0A831KBK2_9GAMM</name>
<dbReference type="InterPro" id="IPR023298">
    <property type="entry name" value="ATPase_P-typ_TM_dom_sf"/>
</dbReference>
<dbReference type="SUPFAM" id="SSF81665">
    <property type="entry name" value="Calcium ATPase, transmembrane domain M"/>
    <property type="match status" value="1"/>
</dbReference>
<dbReference type="GO" id="GO:0016887">
    <property type="term" value="F:ATP hydrolysis activity"/>
    <property type="evidence" value="ECO:0007669"/>
    <property type="project" value="InterPro"/>
</dbReference>
<evidence type="ECO:0000256" key="9">
    <source>
        <dbReference type="ARBA" id="ARBA00023136"/>
    </source>
</evidence>
<dbReference type="InterPro" id="IPR004014">
    <property type="entry name" value="ATPase_P-typ_cation-transptr_N"/>
</dbReference>
<evidence type="ECO:0000256" key="7">
    <source>
        <dbReference type="ARBA" id="ARBA00022967"/>
    </source>
</evidence>
<dbReference type="GO" id="GO:0022857">
    <property type="term" value="F:transmembrane transporter activity"/>
    <property type="evidence" value="ECO:0007669"/>
    <property type="project" value="UniProtKB-ARBA"/>
</dbReference>
<accession>A0A831KBK2</accession>
<keyword evidence="8" id="KW-1133">Transmembrane helix</keyword>
<dbReference type="Pfam" id="PF00122">
    <property type="entry name" value="E1-E2_ATPase"/>
    <property type="match status" value="1"/>
</dbReference>
<dbReference type="GO" id="GO:0016020">
    <property type="term" value="C:membrane"/>
    <property type="evidence" value="ECO:0007669"/>
    <property type="project" value="UniProtKB-SubCell"/>
</dbReference>
<dbReference type="InterPro" id="IPR008250">
    <property type="entry name" value="ATPase_P-typ_transduc_dom_A_sf"/>
</dbReference>
<evidence type="ECO:0000256" key="6">
    <source>
        <dbReference type="ARBA" id="ARBA00022840"/>
    </source>
</evidence>
<comment type="subcellular location">
    <subcellularLocation>
        <location evidence="1">Membrane</location>
        <topology evidence="1">Multi-pass membrane protein</topology>
    </subcellularLocation>
</comment>